<accession>A0A7W7C7B3</accession>
<evidence type="ECO:0000313" key="2">
    <source>
        <dbReference type="EMBL" id="MBB4675767.1"/>
    </source>
</evidence>
<name>A0A7W7C7B3_9PSEU</name>
<feature type="transmembrane region" description="Helical" evidence="1">
    <location>
        <begin position="163"/>
        <end position="181"/>
    </location>
</feature>
<evidence type="ECO:0000313" key="3">
    <source>
        <dbReference type="Proteomes" id="UP000533598"/>
    </source>
</evidence>
<dbReference type="RefSeq" id="WP_185001690.1">
    <property type="nucleotide sequence ID" value="NZ_BAAAUI010000077.1"/>
</dbReference>
<dbReference type="Proteomes" id="UP000533598">
    <property type="component" value="Unassembled WGS sequence"/>
</dbReference>
<dbReference type="AlphaFoldDB" id="A0A7W7C7B3"/>
<proteinExistence type="predicted"/>
<organism evidence="2 3">
    <name type="scientific">Crossiella cryophila</name>
    <dbReference type="NCBI Taxonomy" id="43355"/>
    <lineage>
        <taxon>Bacteria</taxon>
        <taxon>Bacillati</taxon>
        <taxon>Actinomycetota</taxon>
        <taxon>Actinomycetes</taxon>
        <taxon>Pseudonocardiales</taxon>
        <taxon>Pseudonocardiaceae</taxon>
        <taxon>Crossiella</taxon>
    </lineage>
</organism>
<protein>
    <submittedName>
        <fullName evidence="2">Uncharacterized protein</fullName>
    </submittedName>
</protein>
<keyword evidence="3" id="KW-1185">Reference proteome</keyword>
<feature type="transmembrane region" description="Helical" evidence="1">
    <location>
        <begin position="40"/>
        <end position="59"/>
    </location>
</feature>
<keyword evidence="1" id="KW-1133">Transmembrane helix</keyword>
<feature type="transmembrane region" description="Helical" evidence="1">
    <location>
        <begin position="12"/>
        <end position="33"/>
    </location>
</feature>
<feature type="transmembrane region" description="Helical" evidence="1">
    <location>
        <begin position="110"/>
        <end position="135"/>
    </location>
</feature>
<keyword evidence="1" id="KW-0812">Transmembrane</keyword>
<sequence length="182" mass="19097">MLASPVWRGVAPFAFAGGLLLGGVLSAFGLLVLGSVLRPLLPTVVLAGLVTGWLITLVLREFGLLRFPLPQNARLVPETVFRHGPVFGPLQFGLEMGTGMRTYVTSGLPYAALVLLALFASPLTAVLTGLAFGAGRAVMTFGVRRHGPPGAWDAAWLRHSRSLAALLCLAFVLAQTSVIVGP</sequence>
<keyword evidence="1" id="KW-0472">Membrane</keyword>
<dbReference type="EMBL" id="JACHMH010000001">
    <property type="protein sequence ID" value="MBB4675767.1"/>
    <property type="molecule type" value="Genomic_DNA"/>
</dbReference>
<evidence type="ECO:0000256" key="1">
    <source>
        <dbReference type="SAM" id="Phobius"/>
    </source>
</evidence>
<reference evidence="2 3" key="1">
    <citation type="submission" date="2020-08" db="EMBL/GenBank/DDBJ databases">
        <title>Sequencing the genomes of 1000 actinobacteria strains.</title>
        <authorList>
            <person name="Klenk H.-P."/>
        </authorList>
    </citation>
    <scope>NUCLEOTIDE SEQUENCE [LARGE SCALE GENOMIC DNA]</scope>
    <source>
        <strain evidence="2 3">DSM 44230</strain>
    </source>
</reference>
<comment type="caution">
    <text evidence="2">The sequence shown here is derived from an EMBL/GenBank/DDBJ whole genome shotgun (WGS) entry which is preliminary data.</text>
</comment>
<gene>
    <name evidence="2" type="ORF">HNR67_001885</name>
</gene>